<evidence type="ECO:0000256" key="1">
    <source>
        <dbReference type="ARBA" id="ARBA00011040"/>
    </source>
</evidence>
<comment type="similarity">
    <text evidence="1 8">Belongs to the arsA ATPase family.</text>
</comment>
<feature type="binding site" evidence="8">
    <location>
        <begin position="31"/>
        <end position="38"/>
    </location>
    <ligand>
        <name>ATP</name>
        <dbReference type="ChEBI" id="CHEBI:30616"/>
    </ligand>
</feature>
<keyword evidence="8" id="KW-0862">Zinc</keyword>
<reference evidence="10" key="1">
    <citation type="submission" date="2010-02" db="EMBL/GenBank/DDBJ databases">
        <title>Sequencing and annotation of the Blastocystis hominis genome.</title>
        <authorList>
            <person name="Wincker P."/>
        </authorList>
    </citation>
    <scope>NUCLEOTIDE SEQUENCE</scope>
    <source>
        <strain evidence="10">Singapore isolate B</strain>
    </source>
</reference>
<comment type="function">
    <text evidence="8">ATPase required for the post-translational delivery of tail-anchored (TA) proteins to the endoplasmic reticulum. Recognizes and selectively binds the transmembrane domain of TA proteins in the cytosol. This complex then targets to the endoplasmic reticulum by membrane-bound receptors, where the tail-anchored protein is released for insertion. This process is regulated by ATP binding and hydrolysis. ATP binding drives the homodimer towards the closed dimer state, facilitating recognition of newly synthesized TA membrane proteins. ATP hydrolysis is required for insertion. Subsequently, the homodimer reverts towards the open dimer state, lowering its affinity for the membrane-bound receptor, and returning it to the cytosol to initiate a new round of targeting.</text>
</comment>
<evidence type="ECO:0000313" key="11">
    <source>
        <dbReference type="Proteomes" id="UP000008312"/>
    </source>
</evidence>
<dbReference type="PANTHER" id="PTHR10803">
    <property type="entry name" value="ARSENICAL PUMP-DRIVING ATPASE ARSENITE-TRANSLOCATING ATPASE"/>
    <property type="match status" value="1"/>
</dbReference>
<feature type="binding site" evidence="8">
    <location>
        <position position="287"/>
    </location>
    <ligand>
        <name>Zn(2+)</name>
        <dbReference type="ChEBI" id="CHEBI:29105"/>
        <note>ligand shared between dimeric partners</note>
    </ligand>
</feature>
<evidence type="ECO:0000256" key="4">
    <source>
        <dbReference type="ARBA" id="ARBA00022741"/>
    </source>
</evidence>
<dbReference type="PANTHER" id="PTHR10803:SF3">
    <property type="entry name" value="ATPASE GET3"/>
    <property type="match status" value="1"/>
</dbReference>
<feature type="active site" evidence="8">
    <location>
        <position position="60"/>
    </location>
</feature>
<dbReference type="FunCoup" id="D8MA08">
    <property type="interactions" value="466"/>
</dbReference>
<dbReference type="InterPro" id="IPR025723">
    <property type="entry name" value="ArsA/GET3_ATPase-like"/>
</dbReference>
<feature type="binding site" evidence="8">
    <location>
        <position position="249"/>
    </location>
    <ligand>
        <name>ATP</name>
        <dbReference type="ChEBI" id="CHEBI:30616"/>
    </ligand>
</feature>
<dbReference type="GO" id="GO:0071816">
    <property type="term" value="P:tail-anchored membrane protein insertion into ER membrane"/>
    <property type="evidence" value="ECO:0007669"/>
    <property type="project" value="TreeGrafter"/>
</dbReference>
<protein>
    <recommendedName>
        <fullName evidence="8">ATPase ASNA1 homolog</fullName>
        <ecNumber evidence="8">3.6.-.-</ecNumber>
    </recommendedName>
    <alternativeName>
        <fullName evidence="8">Arsenical pump-driving ATPase homolog</fullName>
    </alternativeName>
    <alternativeName>
        <fullName evidence="8">Arsenite-stimulated ATPase</fullName>
    </alternativeName>
</protein>
<keyword evidence="6 8" id="KW-0256">Endoplasmic reticulum</keyword>
<feature type="binding site" evidence="8">
    <location>
        <position position="276"/>
    </location>
    <ligand>
        <name>ATP</name>
        <dbReference type="ChEBI" id="CHEBI:30616"/>
    </ligand>
</feature>
<dbReference type="AlphaFoldDB" id="D8MA08"/>
<dbReference type="Proteomes" id="UP000008312">
    <property type="component" value="Unassembled WGS sequence"/>
</dbReference>
<evidence type="ECO:0000256" key="6">
    <source>
        <dbReference type="ARBA" id="ARBA00022824"/>
    </source>
</evidence>
<comment type="subcellular location">
    <subcellularLocation>
        <location evidence="8">Cytoplasm</location>
    </subcellularLocation>
    <subcellularLocation>
        <location evidence="8">Endoplasmic reticulum</location>
    </subcellularLocation>
</comment>
<dbReference type="SUPFAM" id="SSF52540">
    <property type="entry name" value="P-loop containing nucleoside triphosphate hydrolases"/>
    <property type="match status" value="1"/>
</dbReference>
<sequence length="356" mass="40186">MEADIDIPEPTLNHIINASTLKWYSIFVGGKGGVGKTTTSCSLAYRLSEKGKKVLLVSTDPAHNLRYVHLNYSNRSDAFKQKFTSHPTAVNGFTNLFCMEIESNPQNDFKKFLRLPEVSDETSSKLGDLLNSVSSQLPGIDEAMSFSQLMEQVQNMEYDVVVFDTAPTGHTLRLLSFPTIIEKSLDSINSLKSSMGNMLSQITSLLGNQGPSLDDLMDKFSVMKETIHKVSLRFKNPAETTFVCVCIPEFLSVYETERLVQQLSKYGINVNSVVINQVVFPDKDCACRKCIARRKMQDKYITQVFDLFADFHILLVPQLTDEVRGVESIREFSQMLVEEYNPEEHGEMLEVEWSVC</sequence>
<proteinExistence type="inferred from homology"/>
<feature type="binding site" evidence="8">
    <location>
        <position position="290"/>
    </location>
    <ligand>
        <name>Zn(2+)</name>
        <dbReference type="ChEBI" id="CHEBI:29105"/>
        <note>ligand shared between dimeric partners</note>
    </ligand>
</feature>
<dbReference type="NCBIfam" id="TIGR00345">
    <property type="entry name" value="GET3_arsA_TRC40"/>
    <property type="match status" value="1"/>
</dbReference>
<dbReference type="GO" id="GO:0046872">
    <property type="term" value="F:metal ion binding"/>
    <property type="evidence" value="ECO:0007669"/>
    <property type="project" value="UniProtKB-KW"/>
</dbReference>
<dbReference type="EC" id="3.6.-.-" evidence="8"/>
<name>D8MA08_BLAHO</name>
<dbReference type="GeneID" id="24921585"/>
<dbReference type="OrthoDB" id="1770at2759"/>
<keyword evidence="11" id="KW-1185">Reference proteome</keyword>
<dbReference type="CDD" id="cd02035">
    <property type="entry name" value="ArsA"/>
    <property type="match status" value="1"/>
</dbReference>
<dbReference type="HAMAP" id="MF_03112">
    <property type="entry name" value="Asna1_Get3"/>
    <property type="match status" value="1"/>
</dbReference>
<dbReference type="InterPro" id="IPR027542">
    <property type="entry name" value="ATPase_ArsA/GET3_euk"/>
</dbReference>
<keyword evidence="2 8" id="KW-0813">Transport</keyword>
<dbReference type="EMBL" id="FN668689">
    <property type="protein sequence ID" value="CBK24897.2"/>
    <property type="molecule type" value="Genomic_DNA"/>
</dbReference>
<dbReference type="GO" id="GO:0005524">
    <property type="term" value="F:ATP binding"/>
    <property type="evidence" value="ECO:0007669"/>
    <property type="project" value="UniProtKB-UniRule"/>
</dbReference>
<evidence type="ECO:0000256" key="8">
    <source>
        <dbReference type="HAMAP-Rule" id="MF_03112"/>
    </source>
</evidence>
<keyword evidence="7 8" id="KW-0067">ATP-binding</keyword>
<dbReference type="GO" id="GO:0043529">
    <property type="term" value="C:GET complex"/>
    <property type="evidence" value="ECO:0007669"/>
    <property type="project" value="TreeGrafter"/>
</dbReference>
<gene>
    <name evidence="10" type="ORF">GSBLH_T00004563001</name>
</gene>
<keyword evidence="3 8" id="KW-0963">Cytoplasm</keyword>
<dbReference type="FunFam" id="3.40.50.300:FF:000235">
    <property type="entry name" value="ATPase ASNA1"/>
    <property type="match status" value="1"/>
</dbReference>
<evidence type="ECO:0000256" key="3">
    <source>
        <dbReference type="ARBA" id="ARBA00022490"/>
    </source>
</evidence>
<dbReference type="Pfam" id="PF02374">
    <property type="entry name" value="ArsA_ATPase"/>
    <property type="match status" value="1"/>
</dbReference>
<keyword evidence="4 8" id="KW-0547">Nucleotide-binding</keyword>
<dbReference type="OMA" id="MDAPYEF"/>
<keyword evidence="5 8" id="KW-0378">Hydrolase</keyword>
<dbReference type="Gene3D" id="3.40.50.300">
    <property type="entry name" value="P-loop containing nucleotide triphosphate hydrolases"/>
    <property type="match status" value="1"/>
</dbReference>
<evidence type="ECO:0000259" key="9">
    <source>
        <dbReference type="Pfam" id="PF02374"/>
    </source>
</evidence>
<evidence type="ECO:0000313" key="10">
    <source>
        <dbReference type="EMBL" id="CBK24897.2"/>
    </source>
</evidence>
<accession>D8MA08</accession>
<dbReference type="RefSeq" id="XP_012898945.1">
    <property type="nucleotide sequence ID" value="XM_013043491.1"/>
</dbReference>
<evidence type="ECO:0000256" key="2">
    <source>
        <dbReference type="ARBA" id="ARBA00022448"/>
    </source>
</evidence>
<comment type="subunit">
    <text evidence="8">Homodimer.</text>
</comment>
<organism evidence="10">
    <name type="scientific">Blastocystis hominis</name>
    <dbReference type="NCBI Taxonomy" id="12968"/>
    <lineage>
        <taxon>Eukaryota</taxon>
        <taxon>Sar</taxon>
        <taxon>Stramenopiles</taxon>
        <taxon>Bigyra</taxon>
        <taxon>Opalozoa</taxon>
        <taxon>Opalinata</taxon>
        <taxon>Blastocystidae</taxon>
        <taxon>Blastocystis</taxon>
    </lineage>
</organism>
<feature type="domain" description="ArsA/GET3 Anion-transporting ATPase-like" evidence="9">
    <location>
        <begin position="26"/>
        <end position="337"/>
    </location>
</feature>
<evidence type="ECO:0000256" key="5">
    <source>
        <dbReference type="ARBA" id="ARBA00022801"/>
    </source>
</evidence>
<keyword evidence="8" id="KW-0479">Metal-binding</keyword>
<dbReference type="InterPro" id="IPR016300">
    <property type="entry name" value="ATPase_ArsA/GET3"/>
</dbReference>
<dbReference type="InterPro" id="IPR027417">
    <property type="entry name" value="P-loop_NTPase"/>
</dbReference>
<dbReference type="GO" id="GO:0016887">
    <property type="term" value="F:ATP hydrolysis activity"/>
    <property type="evidence" value="ECO:0007669"/>
    <property type="project" value="InterPro"/>
</dbReference>
<dbReference type="InParanoid" id="D8MA08"/>
<evidence type="ECO:0000256" key="7">
    <source>
        <dbReference type="ARBA" id="ARBA00022840"/>
    </source>
</evidence>